<sequence length="277" mass="28746">MNDSNLQAAQEAFAAALIPISLLAVVLFVGFVLVTGYSMKFALAVAGVGRFGFWKSIGIVIATTLSSTFVSMSILFAMPGEPVAGLIACVASLGTYVLIISAFGRCSIGSGVKTYFLNGIFSFLGTIPLMAILIAGVMIISATCNLNGPNFEKVKSYLANSQGSVADGSFDDGPNDGKFENFADAADGFDITSVKHAGGDSGDADANTASSIPKQLPSLMSAEPGGLFNQFFTDEKTSPYPTPVPRQCQSGCPQNRPSPPKKVNPISSGIQANPFAN</sequence>
<dbReference type="RefSeq" id="WP_231612653.1">
    <property type="nucleotide sequence ID" value="NZ_SJPT01000016.1"/>
</dbReference>
<keyword evidence="2" id="KW-0812">Transmembrane</keyword>
<feature type="transmembrane region" description="Helical" evidence="2">
    <location>
        <begin position="83"/>
        <end position="103"/>
    </location>
</feature>
<accession>A0A5C6BT79</accession>
<protein>
    <submittedName>
        <fullName evidence="3">Uncharacterized protein</fullName>
    </submittedName>
</protein>
<evidence type="ECO:0000313" key="3">
    <source>
        <dbReference type="EMBL" id="TWU15012.1"/>
    </source>
</evidence>
<keyword evidence="2" id="KW-1133">Transmembrane helix</keyword>
<feature type="compositionally biased region" description="Polar residues" evidence="1">
    <location>
        <begin position="265"/>
        <end position="277"/>
    </location>
</feature>
<evidence type="ECO:0000256" key="1">
    <source>
        <dbReference type="SAM" id="MobiDB-lite"/>
    </source>
</evidence>
<feature type="transmembrane region" description="Helical" evidence="2">
    <location>
        <begin position="57"/>
        <end position="77"/>
    </location>
</feature>
<feature type="transmembrane region" description="Helical" evidence="2">
    <location>
        <begin position="12"/>
        <end position="36"/>
    </location>
</feature>
<evidence type="ECO:0000256" key="2">
    <source>
        <dbReference type="SAM" id="Phobius"/>
    </source>
</evidence>
<feature type="transmembrane region" description="Helical" evidence="2">
    <location>
        <begin position="115"/>
        <end position="140"/>
    </location>
</feature>
<feature type="region of interest" description="Disordered" evidence="1">
    <location>
        <begin position="230"/>
        <end position="277"/>
    </location>
</feature>
<gene>
    <name evidence="3" type="ORF">Pla52o_55490</name>
</gene>
<dbReference type="Proteomes" id="UP000316304">
    <property type="component" value="Unassembled WGS sequence"/>
</dbReference>
<evidence type="ECO:0000313" key="4">
    <source>
        <dbReference type="Proteomes" id="UP000316304"/>
    </source>
</evidence>
<dbReference type="AlphaFoldDB" id="A0A5C6BT79"/>
<dbReference type="EMBL" id="SJPT01000016">
    <property type="protein sequence ID" value="TWU15012.1"/>
    <property type="molecule type" value="Genomic_DNA"/>
</dbReference>
<keyword evidence="4" id="KW-1185">Reference proteome</keyword>
<proteinExistence type="predicted"/>
<comment type="caution">
    <text evidence="3">The sequence shown here is derived from an EMBL/GenBank/DDBJ whole genome shotgun (WGS) entry which is preliminary data.</text>
</comment>
<organism evidence="3 4">
    <name type="scientific">Novipirellula galeiformis</name>
    <dbReference type="NCBI Taxonomy" id="2528004"/>
    <lineage>
        <taxon>Bacteria</taxon>
        <taxon>Pseudomonadati</taxon>
        <taxon>Planctomycetota</taxon>
        <taxon>Planctomycetia</taxon>
        <taxon>Pirellulales</taxon>
        <taxon>Pirellulaceae</taxon>
        <taxon>Novipirellula</taxon>
    </lineage>
</organism>
<reference evidence="3 4" key="1">
    <citation type="submission" date="2019-02" db="EMBL/GenBank/DDBJ databases">
        <title>Deep-cultivation of Planctomycetes and their phenomic and genomic characterization uncovers novel biology.</title>
        <authorList>
            <person name="Wiegand S."/>
            <person name="Jogler M."/>
            <person name="Boedeker C."/>
            <person name="Pinto D."/>
            <person name="Vollmers J."/>
            <person name="Rivas-Marin E."/>
            <person name="Kohn T."/>
            <person name="Peeters S.H."/>
            <person name="Heuer A."/>
            <person name="Rast P."/>
            <person name="Oberbeckmann S."/>
            <person name="Bunk B."/>
            <person name="Jeske O."/>
            <person name="Meyerdierks A."/>
            <person name="Storesund J.E."/>
            <person name="Kallscheuer N."/>
            <person name="Luecker S."/>
            <person name="Lage O.M."/>
            <person name="Pohl T."/>
            <person name="Merkel B.J."/>
            <person name="Hornburger P."/>
            <person name="Mueller R.-W."/>
            <person name="Bruemmer F."/>
            <person name="Labrenz M."/>
            <person name="Spormann A.M."/>
            <person name="Op Den Camp H."/>
            <person name="Overmann J."/>
            <person name="Amann R."/>
            <person name="Jetten M.S.M."/>
            <person name="Mascher T."/>
            <person name="Medema M.H."/>
            <person name="Devos D.P."/>
            <person name="Kaster A.-K."/>
            <person name="Ovreas L."/>
            <person name="Rohde M."/>
            <person name="Galperin M.Y."/>
            <person name="Jogler C."/>
        </authorList>
    </citation>
    <scope>NUCLEOTIDE SEQUENCE [LARGE SCALE GENOMIC DNA]</scope>
    <source>
        <strain evidence="3 4">Pla52o</strain>
    </source>
</reference>
<keyword evidence="2" id="KW-0472">Membrane</keyword>
<name>A0A5C6BT79_9BACT</name>